<name>A0A7F5RFR0_AGRPL</name>
<dbReference type="GeneID" id="108741013"/>
<dbReference type="InParanoid" id="A0A7F5RFR0"/>
<evidence type="ECO:0000256" key="6">
    <source>
        <dbReference type="ARBA" id="ARBA00023180"/>
    </source>
</evidence>
<keyword evidence="9" id="KW-1185">Reference proteome</keyword>
<keyword evidence="4 8" id="KW-1133">Transmembrane helix</keyword>
<evidence type="ECO:0000313" key="9">
    <source>
        <dbReference type="Proteomes" id="UP000192223"/>
    </source>
</evidence>
<feature type="transmembrane region" description="Helical" evidence="8">
    <location>
        <begin position="407"/>
        <end position="434"/>
    </location>
</feature>
<protein>
    <submittedName>
        <fullName evidence="10">Prominin-2</fullName>
    </submittedName>
</protein>
<dbReference type="AlphaFoldDB" id="A0A7F5RFR0"/>
<dbReference type="PANTHER" id="PTHR22730:SF1">
    <property type="entry name" value="PROMININ-LIKE PROTEIN"/>
    <property type="match status" value="1"/>
</dbReference>
<evidence type="ECO:0000313" key="10">
    <source>
        <dbReference type="RefSeq" id="XP_025834812.1"/>
    </source>
</evidence>
<dbReference type="Pfam" id="PF05478">
    <property type="entry name" value="Prominin"/>
    <property type="match status" value="1"/>
</dbReference>
<keyword evidence="6" id="KW-0325">Glycoprotein</keyword>
<reference evidence="10" key="1">
    <citation type="submission" date="2025-08" db="UniProtKB">
        <authorList>
            <consortium name="RefSeq"/>
        </authorList>
    </citation>
    <scope>IDENTIFICATION</scope>
    <source>
        <tissue evidence="10">Entire body</tissue>
    </source>
</reference>
<dbReference type="PANTHER" id="PTHR22730">
    <property type="entry name" value="PROMININ PROM PROTEIN"/>
    <property type="match status" value="1"/>
</dbReference>
<keyword evidence="5 8" id="KW-0472">Membrane</keyword>
<evidence type="ECO:0000256" key="1">
    <source>
        <dbReference type="ARBA" id="ARBA00004141"/>
    </source>
</evidence>
<dbReference type="GO" id="GO:0016020">
    <property type="term" value="C:membrane"/>
    <property type="evidence" value="ECO:0007669"/>
    <property type="project" value="UniProtKB-SubCell"/>
</dbReference>
<feature type="region of interest" description="Disordered" evidence="7">
    <location>
        <begin position="769"/>
        <end position="872"/>
    </location>
</feature>
<gene>
    <name evidence="10" type="primary">LOC108741013</name>
</gene>
<feature type="transmembrane region" description="Helical" evidence="8">
    <location>
        <begin position="372"/>
        <end position="395"/>
    </location>
</feature>
<sequence length="872" mass="99096">MISLAFCSFSSLVGYLQPENFPLELVKEALKEDLSLRLVIFQIIRVEGAVLAWFFLWLVLAFSFPCAIITKVCCENTNMKRLEDGSSIFSTDSKDDCGRYIVTIFYHILLALFFLFVSLVLASNEKISRTVMRAPQETVHLLDDVENFIKDTEMQYSFVISSSWEVTTTSIFEHLSDVDYYLGKPLQDKLDEETHLRRSIGNLTTLLSGSVEVTNRVKELVMDCNTAKTIRVELQSELTNFLKELNSIIRKCTREDQSLCDTLALNKLEVVFNTDEILSDARLKHLQALGEESNFKRKVEGLRQSFESIPKRVRLDTTAYRSEIANVLRRRKSMAYKSTQDLEDLSKSLQKKISTAATYATEIAETVAGKDVWRWLTIIVLSIVLCLIWCLYVCGAPCGCGPSRRTVILLTCGLTLSCLLSLFLWVAGSLLFLLGGHGRTMICHTLYDEQQYEALGDILDAGGLFYKRKGFFNSFLENDKDEIHAGDVLRGCQKNDTAYSTFSLKDMLNIDKLANYNRWPDLTQYLRNISVDLSRMDFFPSSLEEHLQELQMASTANLTRYRSKIFEPITNKDLNSFVDQLVSVSRQISDAATIESLQTLTFSLKRIISVDLEPLRKMQDGIVFKLTELEVLLAPLKISVNKSLSDLRNVEVFVKAQGSIISQQTSKSYTDSLENFLQQMHNNIRINIMEKYGKCGPLWDRYDAVRITLCQAIIASLNTLSMSCYFLILIFILFSPVVLKVIAYCKIDLDEINGSVSYRQRGSSYAMSEHRTWGSPARSRSRGSPEEVTSVPVQQTLWASPRESDTVPRPPRPPTAPKMDSPDTMRLEIPTLPRVKRSPTGKSPRARYDSLRQVEPTSSRLSQLSASKRRWL</sequence>
<dbReference type="RefSeq" id="XP_025834812.1">
    <property type="nucleotide sequence ID" value="XM_025979027.1"/>
</dbReference>
<dbReference type="InterPro" id="IPR008795">
    <property type="entry name" value="Prominin"/>
</dbReference>
<evidence type="ECO:0000256" key="3">
    <source>
        <dbReference type="ARBA" id="ARBA00022692"/>
    </source>
</evidence>
<accession>A0A7F5RFR0</accession>
<evidence type="ECO:0000256" key="4">
    <source>
        <dbReference type="ARBA" id="ARBA00022989"/>
    </source>
</evidence>
<comment type="subcellular location">
    <subcellularLocation>
        <location evidence="1">Membrane</location>
        <topology evidence="1">Multi-pass membrane protein</topology>
    </subcellularLocation>
</comment>
<feature type="transmembrane region" description="Helical" evidence="8">
    <location>
        <begin position="51"/>
        <end position="74"/>
    </location>
</feature>
<dbReference type="OrthoDB" id="8188647at2759"/>
<evidence type="ECO:0000256" key="7">
    <source>
        <dbReference type="SAM" id="MobiDB-lite"/>
    </source>
</evidence>
<comment type="similarity">
    <text evidence="2">Belongs to the prominin family.</text>
</comment>
<feature type="transmembrane region" description="Helical" evidence="8">
    <location>
        <begin position="100"/>
        <end position="122"/>
    </location>
</feature>
<evidence type="ECO:0000256" key="5">
    <source>
        <dbReference type="ARBA" id="ARBA00023136"/>
    </source>
</evidence>
<keyword evidence="3 8" id="KW-0812">Transmembrane</keyword>
<organism evidence="9 10">
    <name type="scientific">Agrilus planipennis</name>
    <name type="common">Emerald ash borer</name>
    <name type="synonym">Agrilus marcopoli</name>
    <dbReference type="NCBI Taxonomy" id="224129"/>
    <lineage>
        <taxon>Eukaryota</taxon>
        <taxon>Metazoa</taxon>
        <taxon>Ecdysozoa</taxon>
        <taxon>Arthropoda</taxon>
        <taxon>Hexapoda</taxon>
        <taxon>Insecta</taxon>
        <taxon>Pterygota</taxon>
        <taxon>Neoptera</taxon>
        <taxon>Endopterygota</taxon>
        <taxon>Coleoptera</taxon>
        <taxon>Polyphaga</taxon>
        <taxon>Elateriformia</taxon>
        <taxon>Buprestoidea</taxon>
        <taxon>Buprestidae</taxon>
        <taxon>Agrilinae</taxon>
        <taxon>Agrilus</taxon>
    </lineage>
</organism>
<dbReference type="KEGG" id="apln:108741013"/>
<dbReference type="Proteomes" id="UP000192223">
    <property type="component" value="Unplaced"/>
</dbReference>
<evidence type="ECO:0000256" key="2">
    <source>
        <dbReference type="ARBA" id="ARBA00006058"/>
    </source>
</evidence>
<evidence type="ECO:0000256" key="8">
    <source>
        <dbReference type="SAM" id="Phobius"/>
    </source>
</evidence>
<feature type="compositionally biased region" description="Polar residues" evidence="7">
    <location>
        <begin position="855"/>
        <end position="866"/>
    </location>
</feature>
<proteinExistence type="inferred from homology"/>